<dbReference type="HOGENOM" id="CLU_956109_0_0_10"/>
<reference evidence="6" key="2">
    <citation type="submission" date="2010-04" db="EMBL/GenBank/DDBJ databases">
        <title>Genome sequence of Salinibacter ruber M8.</title>
        <authorList>
            <consortium name="Genoscope"/>
        </authorList>
    </citation>
    <scope>NUCLEOTIDE SEQUENCE [LARGE SCALE GENOMIC DNA]</scope>
    <source>
        <strain evidence="6">M8</strain>
        <plasmid evidence="6">pSR84</plasmid>
    </source>
</reference>
<evidence type="ECO:0000256" key="3">
    <source>
        <dbReference type="SAM" id="MobiDB-lite"/>
    </source>
</evidence>
<keyword evidence="4" id="KW-1133">Transmembrane helix</keyword>
<evidence type="ECO:0000256" key="4">
    <source>
        <dbReference type="SAM" id="Phobius"/>
    </source>
</evidence>
<comment type="similarity">
    <text evidence="1">Belongs to the CsgA/CsgB family.</text>
</comment>
<dbReference type="KEGG" id="srm:SRM_p84015"/>
<evidence type="ECO:0000256" key="1">
    <source>
        <dbReference type="ARBA" id="ARBA00009766"/>
    </source>
</evidence>
<dbReference type="GO" id="GO:0009289">
    <property type="term" value="C:pilus"/>
    <property type="evidence" value="ECO:0007669"/>
    <property type="project" value="InterPro"/>
</dbReference>
<gene>
    <name evidence="5" type="ORF">SRM_p84015</name>
</gene>
<protein>
    <submittedName>
        <fullName evidence="5">Uncharacterized protein</fullName>
    </submittedName>
</protein>
<dbReference type="EMBL" id="FP565813">
    <property type="protein sequence ID" value="CBH22821.1"/>
    <property type="molecule type" value="Genomic_DNA"/>
</dbReference>
<geneLocation type="plasmid" evidence="5 6">
    <name>pSR84</name>
</geneLocation>
<keyword evidence="5" id="KW-0614">Plasmid</keyword>
<dbReference type="Proteomes" id="UP000000933">
    <property type="component" value="Plasmid pSR84"/>
</dbReference>
<dbReference type="GO" id="GO:0007155">
    <property type="term" value="P:cell adhesion"/>
    <property type="evidence" value="ECO:0007669"/>
    <property type="project" value="InterPro"/>
</dbReference>
<evidence type="ECO:0000313" key="6">
    <source>
        <dbReference type="Proteomes" id="UP000000933"/>
    </source>
</evidence>
<keyword evidence="4" id="KW-0812">Transmembrane</keyword>
<sequence length="291" mass="29716">MAVPSIGDDNSPSTQTLTSMRSDPPHGSKTACQDNGLLFAALSLIACLFVAYALGPVVAQAQVQVEQVGEEATPEVKGASQSEVIVAQGDGAVGGVTTLIPEGAPDLVSTNGNSASIFQDGSGNDARIRQVGTGNEASASQLGDNNEIAIAQGDGSLPSGFSDGLSEGRSAADVFKDIRTFRPKASGTGNRAVAVHSGNRNQTAIAQLGTNNVAGIRLDGSDNTMNLLQTGNANRFLMDTSVQDLDMNVLQNGNGNSLQTNVPVRAEMNGNGIELVIRRGSGAPLPLGNGE</sequence>
<organism evidence="5 6">
    <name type="scientific">Salinibacter ruber (strain M8)</name>
    <dbReference type="NCBI Taxonomy" id="761659"/>
    <lineage>
        <taxon>Bacteria</taxon>
        <taxon>Pseudomonadati</taxon>
        <taxon>Rhodothermota</taxon>
        <taxon>Rhodothermia</taxon>
        <taxon>Rhodothermales</taxon>
        <taxon>Salinibacteraceae</taxon>
        <taxon>Salinibacter</taxon>
    </lineage>
</organism>
<feature type="transmembrane region" description="Helical" evidence="4">
    <location>
        <begin position="36"/>
        <end position="55"/>
    </location>
</feature>
<evidence type="ECO:0000313" key="5">
    <source>
        <dbReference type="EMBL" id="CBH22821.1"/>
    </source>
</evidence>
<proteinExistence type="inferred from homology"/>
<name>D6CVZ2_SALRM</name>
<feature type="compositionally biased region" description="Polar residues" evidence="3">
    <location>
        <begin position="8"/>
        <end position="21"/>
    </location>
</feature>
<dbReference type="Pfam" id="PF07012">
    <property type="entry name" value="Curlin_rpt"/>
    <property type="match status" value="1"/>
</dbReference>
<dbReference type="AlphaFoldDB" id="D6CVZ2"/>
<keyword evidence="4" id="KW-0472">Membrane</keyword>
<reference evidence="5 6" key="1">
    <citation type="journal article" date="2010" name="ISME J.">
        <title>Fine-scale evolution: genomic, phenotypic and ecological differentiation in two coexisting Salinibacter ruber strains.</title>
        <authorList>
            <person name="Pena A."/>
            <person name="Teeling H."/>
            <person name="Huerta-Cepas J."/>
            <person name="Santos F."/>
            <person name="Yarza P."/>
            <person name="Brito-Echeverria J."/>
            <person name="Lucio M."/>
            <person name="Schmitt-Kopplin P."/>
            <person name="Meseguer I."/>
            <person name="Schenowitz C."/>
            <person name="Dossat C."/>
            <person name="Barbe V."/>
            <person name="Dopazo J."/>
            <person name="Rossello-Mora R."/>
            <person name="Schuler M."/>
            <person name="Glockner F.O."/>
            <person name="Amann R."/>
            <person name="Gabaldon T."/>
            <person name="Anton J."/>
        </authorList>
    </citation>
    <scope>NUCLEOTIDE SEQUENCE [LARGE SCALE GENOMIC DNA]</scope>
    <source>
        <strain evidence="5 6">M8</strain>
        <plasmid evidence="6">pSR84</plasmid>
    </source>
</reference>
<keyword evidence="2" id="KW-0732">Signal</keyword>
<accession>D6CVZ2</accession>
<feature type="region of interest" description="Disordered" evidence="3">
    <location>
        <begin position="1"/>
        <end position="29"/>
    </location>
</feature>
<evidence type="ECO:0000256" key="2">
    <source>
        <dbReference type="ARBA" id="ARBA00022729"/>
    </source>
</evidence>
<dbReference type="InterPro" id="IPR009742">
    <property type="entry name" value="Curlin_rpt"/>
</dbReference>